<dbReference type="InterPro" id="IPR001394">
    <property type="entry name" value="Peptidase_C19_UCH"/>
</dbReference>
<keyword evidence="11" id="KW-0206">Cytoskeleton</keyword>
<evidence type="ECO:0000259" key="15">
    <source>
        <dbReference type="PROSITE" id="PS50235"/>
    </source>
</evidence>
<comment type="catalytic activity">
    <reaction evidence="1 13">
        <text>Thiol-dependent hydrolysis of ester, thioester, amide, peptide and isopeptide bonds formed by the C-terminal Gly of ubiquitin (a 76-residue protein attached to proteins as an intracellular targeting signal).</text>
        <dbReference type="EC" id="3.4.19.12"/>
    </reaction>
</comment>
<feature type="domain" description="DUSP" evidence="17">
    <location>
        <begin position="636"/>
        <end position="734"/>
    </location>
</feature>
<evidence type="ECO:0000256" key="14">
    <source>
        <dbReference type="SAM" id="MobiDB-lite"/>
    </source>
</evidence>
<dbReference type="SUPFAM" id="SSF57850">
    <property type="entry name" value="RING/U-box"/>
    <property type="match status" value="1"/>
</dbReference>
<evidence type="ECO:0000256" key="12">
    <source>
        <dbReference type="PROSITE-ProRule" id="PRU00502"/>
    </source>
</evidence>
<keyword evidence="9 12" id="KW-0863">Zinc-finger</keyword>
<feature type="domain" description="DUSP" evidence="17">
    <location>
        <begin position="739"/>
        <end position="836"/>
    </location>
</feature>
<dbReference type="AlphaFoldDB" id="A0AAR5QDD5"/>
<dbReference type="Pfam" id="PF06337">
    <property type="entry name" value="DUSP"/>
    <property type="match status" value="2"/>
</dbReference>
<name>A0AAR5QDD5_DENPD</name>
<dbReference type="CDD" id="cd02674">
    <property type="entry name" value="Peptidase_C19R"/>
    <property type="match status" value="1"/>
</dbReference>
<dbReference type="GO" id="GO:0048471">
    <property type="term" value="C:perinuclear region of cytoplasm"/>
    <property type="evidence" value="ECO:0007669"/>
    <property type="project" value="UniProtKB-SubCell"/>
</dbReference>
<evidence type="ECO:0000256" key="13">
    <source>
        <dbReference type="RuleBase" id="RU366025"/>
    </source>
</evidence>
<dbReference type="GO" id="GO:0008270">
    <property type="term" value="F:zinc ion binding"/>
    <property type="evidence" value="ECO:0007669"/>
    <property type="project" value="UniProtKB-KW"/>
</dbReference>
<dbReference type="Gene3D" id="3.90.70.10">
    <property type="entry name" value="Cysteine proteinases"/>
    <property type="match status" value="1"/>
</dbReference>
<dbReference type="PROSITE" id="PS00972">
    <property type="entry name" value="USP_1"/>
    <property type="match status" value="1"/>
</dbReference>
<keyword evidence="13" id="KW-0833">Ubl conjugation pathway</keyword>
<evidence type="ECO:0000256" key="4">
    <source>
        <dbReference type="ARBA" id="ARBA00008269"/>
    </source>
</evidence>
<keyword evidence="13" id="KW-0645">Protease</keyword>
<evidence type="ECO:0000256" key="7">
    <source>
        <dbReference type="ARBA" id="ARBA00022723"/>
    </source>
</evidence>
<evidence type="ECO:0000256" key="1">
    <source>
        <dbReference type="ARBA" id="ARBA00000707"/>
    </source>
</evidence>
<dbReference type="PANTHER" id="PTHR21646">
    <property type="entry name" value="UBIQUITIN CARBOXYL-TERMINAL HYDROLASE"/>
    <property type="match status" value="1"/>
</dbReference>
<dbReference type="Pfam" id="PF00443">
    <property type="entry name" value="UCH"/>
    <property type="match status" value="1"/>
</dbReference>
<evidence type="ECO:0000256" key="11">
    <source>
        <dbReference type="ARBA" id="ARBA00023212"/>
    </source>
</evidence>
<dbReference type="GO" id="GO:0006897">
    <property type="term" value="P:endocytosis"/>
    <property type="evidence" value="ECO:0007669"/>
    <property type="project" value="UniProtKB-KW"/>
</dbReference>
<feature type="region of interest" description="Disordered" evidence="14">
    <location>
        <begin position="313"/>
        <end position="373"/>
    </location>
</feature>
<comment type="similarity">
    <text evidence="4">Belongs to the peptidase C19 family. USP20/USP33 subfamily.</text>
</comment>
<feature type="domain" description="USP" evidence="15">
    <location>
        <begin position="179"/>
        <end position="637"/>
    </location>
</feature>
<evidence type="ECO:0000256" key="8">
    <source>
        <dbReference type="ARBA" id="ARBA00022737"/>
    </source>
</evidence>
<evidence type="ECO:0000259" key="17">
    <source>
        <dbReference type="PROSITE" id="PS51283"/>
    </source>
</evidence>
<dbReference type="InterPro" id="IPR035927">
    <property type="entry name" value="DUSP-like_sf"/>
</dbReference>
<dbReference type="PROSITE" id="PS51283">
    <property type="entry name" value="DUSP"/>
    <property type="match status" value="2"/>
</dbReference>
<evidence type="ECO:0000259" key="16">
    <source>
        <dbReference type="PROSITE" id="PS50271"/>
    </source>
</evidence>
<keyword evidence="13" id="KW-0788">Thiol protease</keyword>
<dbReference type="GO" id="GO:0005813">
    <property type="term" value="C:centrosome"/>
    <property type="evidence" value="ECO:0007669"/>
    <property type="project" value="UniProtKB-SubCell"/>
</dbReference>
<keyword evidence="13" id="KW-0378">Hydrolase</keyword>
<evidence type="ECO:0000256" key="5">
    <source>
        <dbReference type="ARBA" id="ARBA00022490"/>
    </source>
</evidence>
<keyword evidence="7" id="KW-0479">Metal-binding</keyword>
<dbReference type="Gene3D" id="3.30.2230.10">
    <property type="entry name" value="DUSP-like"/>
    <property type="match status" value="2"/>
</dbReference>
<comment type="subcellular location">
    <subcellularLocation>
        <location evidence="2">Cytoplasm</location>
        <location evidence="2">Cytoskeleton</location>
        <location evidence="2">Microtubule organizing center</location>
        <location evidence="2">Centrosome</location>
    </subcellularLocation>
    <subcellularLocation>
        <location evidence="3">Cytoplasm</location>
        <location evidence="3">Perinuclear region</location>
    </subcellularLocation>
</comment>
<dbReference type="EC" id="3.4.19.12" evidence="13"/>
<proteinExistence type="inferred from homology"/>
<feature type="compositionally biased region" description="Polar residues" evidence="14">
    <location>
        <begin position="342"/>
        <end position="361"/>
    </location>
</feature>
<protein>
    <recommendedName>
        <fullName evidence="13">Ubiquitin carboxyl-terminal hydrolase</fullName>
        <ecNumber evidence="13">3.4.19.12</ecNumber>
    </recommendedName>
</protein>
<reference evidence="18" key="2">
    <citation type="submission" date="2024-08" db="UniProtKB">
        <authorList>
            <consortium name="EnsemblMetazoa"/>
        </authorList>
    </citation>
    <scope>IDENTIFICATION</scope>
</reference>
<accession>A0AAR5QDD5</accession>
<dbReference type="Proteomes" id="UP000019118">
    <property type="component" value="Unassembled WGS sequence"/>
</dbReference>
<dbReference type="InterPro" id="IPR028889">
    <property type="entry name" value="USP"/>
</dbReference>
<keyword evidence="8" id="KW-0677">Repeat</keyword>
<reference evidence="19" key="1">
    <citation type="journal article" date="2013" name="Genome Biol.">
        <title>Draft genome of the mountain pine beetle, Dendroctonus ponderosae Hopkins, a major forest pest.</title>
        <authorList>
            <person name="Keeling C.I."/>
            <person name="Yuen M.M."/>
            <person name="Liao N.Y."/>
            <person name="Docking T.R."/>
            <person name="Chan S.K."/>
            <person name="Taylor G.A."/>
            <person name="Palmquist D.L."/>
            <person name="Jackman S.D."/>
            <person name="Nguyen A."/>
            <person name="Li M."/>
            <person name="Henderson H."/>
            <person name="Janes J.K."/>
            <person name="Zhao Y."/>
            <person name="Pandoh P."/>
            <person name="Moore R."/>
            <person name="Sperling F.A."/>
            <person name="Huber D.P."/>
            <person name="Birol I."/>
            <person name="Jones S.J."/>
            <person name="Bohlmann J."/>
        </authorList>
    </citation>
    <scope>NUCLEOTIDE SEQUENCE</scope>
</reference>
<dbReference type="GO" id="GO:0006508">
    <property type="term" value="P:proteolysis"/>
    <property type="evidence" value="ECO:0007669"/>
    <property type="project" value="UniProtKB-KW"/>
</dbReference>
<dbReference type="EnsemblMetazoa" id="XM_019915648.1">
    <property type="protein sequence ID" value="XP_019771207.1"/>
    <property type="gene ID" value="LOC109545140"/>
</dbReference>
<evidence type="ECO:0000313" key="19">
    <source>
        <dbReference type="Proteomes" id="UP000019118"/>
    </source>
</evidence>
<sequence>MSRKFCFHLADSVTNIHEISDTLNKKVEICCSDCDCRGPNLWLCLKKSCSHIGCSEKSNDHSTIHNSNDPYHCVHMNLSTSRIWCYECNCEVFLDQSKRISYSKGCESDQDDTDSVMFNKDSGHGSYATLRANSPDRGPIFQNSVGLNVVMNGDGDASDSSDVGESGSCTASNKNRGLVGLQNIGNTCYMNAALQALSNTKPLTRYFVDCANIVEILSEGKKPGLSRTYQALITDMWVKRNAQGFVTPSGILYGIRSVHAMFRGYHQHDTQEFLRNFMDQLHEELKQPVAPEFANTNDSDTFSLAMEETHSVGLSYDSSEGEYETCDSGVSERSSLSDDSEAQQVNEAQTGGKSPVVSSLANKRRLSRCQSPGRRQRLRVASQSVIDSQPGLSSNQIHPRKHLKYRSIISDIFDGKLLSSVQCLTCDRVSSRIETFQDLSLPIPSRDHLLLLHGRTATPNATCSDAVLPVQDGWMSWLLAWLRSWWYGPVVTLHDCLSAFFSTDELKGDNMYSCEKCNKLRNGVKFSKVLQLPEVLCIHLKRFRHELMYSSKISSAVSFPLKGLDMWPYLHSSNTSKVSNYELFSVICHHGTAGGGHYTSFALNRGQWYEFDDQYVSKVSAERVQNCEAYVLFYRKVQASAEGIIHEVTSMFQEIDEDDDIKRVYISKQWINRFYYCVEPGPIDNSDFLCQHGALDPDRQPSLEYLFMEIPLEIYDYLHKRFGGCPPMTESIICPACLAVQKKKLHEMKSFLELNSKAQAEGWPNTHYISTAWCIQWHAFVQRKIIEVEAPGPIDNSKIDVNYIDAEQATQIPQATWEFFHGIYGGGPTILVDLETEGDGEFPVGESETETEQQTVVGNEMGDAPIPLDDYVESIQEKLCNGFDSDITEVMGAENASNLDENPSQPNLPVENRQNTNFEKAEIVSRETEDKRDDVSVLGFKQRLPNIGNTRGRYRRRNQ</sequence>
<feature type="domain" description="UBP-type" evidence="16">
    <location>
        <begin position="4"/>
        <end position="112"/>
    </location>
</feature>
<dbReference type="SUPFAM" id="SSF54001">
    <property type="entry name" value="Cysteine proteinases"/>
    <property type="match status" value="1"/>
</dbReference>
<keyword evidence="10" id="KW-0862">Zinc</keyword>
<dbReference type="GO" id="GO:0004843">
    <property type="term" value="F:cysteine-type deubiquitinase activity"/>
    <property type="evidence" value="ECO:0007669"/>
    <property type="project" value="UniProtKB-UniRule"/>
</dbReference>
<dbReference type="Pfam" id="PF02148">
    <property type="entry name" value="zf-UBP"/>
    <property type="match status" value="1"/>
</dbReference>
<evidence type="ECO:0000256" key="10">
    <source>
        <dbReference type="ARBA" id="ARBA00022833"/>
    </source>
</evidence>
<dbReference type="PROSITE" id="PS00973">
    <property type="entry name" value="USP_2"/>
    <property type="match status" value="1"/>
</dbReference>
<dbReference type="SUPFAM" id="SSF143791">
    <property type="entry name" value="DUSP-like"/>
    <property type="match status" value="2"/>
</dbReference>
<dbReference type="InterPro" id="IPR013083">
    <property type="entry name" value="Znf_RING/FYVE/PHD"/>
</dbReference>
<keyword evidence="19" id="KW-1185">Reference proteome</keyword>
<dbReference type="InterPro" id="IPR006615">
    <property type="entry name" value="Pept_C19_DUSP"/>
</dbReference>
<evidence type="ECO:0000256" key="6">
    <source>
        <dbReference type="ARBA" id="ARBA00022583"/>
    </source>
</evidence>
<keyword evidence="5" id="KW-0963">Cytoplasm</keyword>
<dbReference type="PROSITE" id="PS50271">
    <property type="entry name" value="ZF_UBP"/>
    <property type="match status" value="1"/>
</dbReference>
<dbReference type="PROSITE" id="PS50235">
    <property type="entry name" value="USP_3"/>
    <property type="match status" value="1"/>
</dbReference>
<dbReference type="SMART" id="SM00695">
    <property type="entry name" value="DUSP"/>
    <property type="match status" value="2"/>
</dbReference>
<organism evidence="18 19">
    <name type="scientific">Dendroctonus ponderosae</name>
    <name type="common">Mountain pine beetle</name>
    <dbReference type="NCBI Taxonomy" id="77166"/>
    <lineage>
        <taxon>Eukaryota</taxon>
        <taxon>Metazoa</taxon>
        <taxon>Ecdysozoa</taxon>
        <taxon>Arthropoda</taxon>
        <taxon>Hexapoda</taxon>
        <taxon>Insecta</taxon>
        <taxon>Pterygota</taxon>
        <taxon>Neoptera</taxon>
        <taxon>Endopterygota</taxon>
        <taxon>Coleoptera</taxon>
        <taxon>Polyphaga</taxon>
        <taxon>Cucujiformia</taxon>
        <taxon>Curculionidae</taxon>
        <taxon>Scolytinae</taxon>
        <taxon>Dendroctonus</taxon>
    </lineage>
</organism>
<keyword evidence="6" id="KW-0254">Endocytosis</keyword>
<dbReference type="InterPro" id="IPR038765">
    <property type="entry name" value="Papain-like_cys_pep_sf"/>
</dbReference>
<evidence type="ECO:0000256" key="9">
    <source>
        <dbReference type="ARBA" id="ARBA00022771"/>
    </source>
</evidence>
<dbReference type="GO" id="GO:0016579">
    <property type="term" value="P:protein deubiquitination"/>
    <property type="evidence" value="ECO:0007669"/>
    <property type="project" value="InterPro"/>
</dbReference>
<dbReference type="EnsemblMetazoa" id="XM_019915647.1">
    <property type="protein sequence ID" value="XP_019771206.1"/>
    <property type="gene ID" value="LOC109545140"/>
</dbReference>
<dbReference type="InterPro" id="IPR001607">
    <property type="entry name" value="Znf_UBP"/>
</dbReference>
<dbReference type="Gene3D" id="3.30.40.10">
    <property type="entry name" value="Zinc/RING finger domain, C3HC4 (zinc finger)"/>
    <property type="match status" value="1"/>
</dbReference>
<dbReference type="InterPro" id="IPR050185">
    <property type="entry name" value="Ub_carboxyl-term_hydrolase"/>
</dbReference>
<evidence type="ECO:0000256" key="3">
    <source>
        <dbReference type="ARBA" id="ARBA00004556"/>
    </source>
</evidence>
<dbReference type="InterPro" id="IPR018200">
    <property type="entry name" value="USP_CS"/>
</dbReference>
<evidence type="ECO:0000256" key="2">
    <source>
        <dbReference type="ARBA" id="ARBA00004300"/>
    </source>
</evidence>
<dbReference type="PANTHER" id="PTHR21646:SF86">
    <property type="entry name" value="UBIQUITIN CARBOXYL-TERMINAL HYDROLASE"/>
    <property type="match status" value="1"/>
</dbReference>
<evidence type="ECO:0000313" key="18">
    <source>
        <dbReference type="EnsemblMetazoa" id="XP_019771206.1"/>
    </source>
</evidence>